<protein>
    <submittedName>
        <fullName evidence="1">Uncharacterized protein</fullName>
    </submittedName>
</protein>
<name>X0RWX4_9ZZZZ</name>
<sequence>MYHSKRAGSQAELAADAERVVEEYRSLLRFDQRFHRADPDTGSVITVPALPRTYRAVHFDYAYPVSGGRGLLDGLGELLAAGMFHRAGQFTAMAAQASFYVDA</sequence>
<dbReference type="EMBL" id="BARS01005431">
    <property type="protein sequence ID" value="GAF73319.1"/>
    <property type="molecule type" value="Genomic_DNA"/>
</dbReference>
<gene>
    <name evidence="1" type="ORF">S01H1_10653</name>
</gene>
<organism evidence="1">
    <name type="scientific">marine sediment metagenome</name>
    <dbReference type="NCBI Taxonomy" id="412755"/>
    <lineage>
        <taxon>unclassified sequences</taxon>
        <taxon>metagenomes</taxon>
        <taxon>ecological metagenomes</taxon>
    </lineage>
</organism>
<reference evidence="1" key="1">
    <citation type="journal article" date="2014" name="Front. Microbiol.">
        <title>High frequency of phylogenetically diverse reductive dehalogenase-homologous genes in deep subseafloor sedimentary metagenomes.</title>
        <authorList>
            <person name="Kawai M."/>
            <person name="Futagami T."/>
            <person name="Toyoda A."/>
            <person name="Takaki Y."/>
            <person name="Nishi S."/>
            <person name="Hori S."/>
            <person name="Arai W."/>
            <person name="Tsubouchi T."/>
            <person name="Morono Y."/>
            <person name="Uchiyama I."/>
            <person name="Ito T."/>
            <person name="Fujiyama A."/>
            <person name="Inagaki F."/>
            <person name="Takami H."/>
        </authorList>
    </citation>
    <scope>NUCLEOTIDE SEQUENCE</scope>
    <source>
        <strain evidence="1">Expedition CK06-06</strain>
    </source>
</reference>
<dbReference type="AlphaFoldDB" id="X0RWX4"/>
<comment type="caution">
    <text evidence="1">The sequence shown here is derived from an EMBL/GenBank/DDBJ whole genome shotgun (WGS) entry which is preliminary data.</text>
</comment>
<accession>X0RWX4</accession>
<proteinExistence type="predicted"/>
<evidence type="ECO:0000313" key="1">
    <source>
        <dbReference type="EMBL" id="GAF73319.1"/>
    </source>
</evidence>